<evidence type="ECO:0000313" key="3">
    <source>
        <dbReference type="Proteomes" id="UP000580250"/>
    </source>
</evidence>
<dbReference type="SUPFAM" id="SSF81383">
    <property type="entry name" value="F-box domain"/>
    <property type="match status" value="1"/>
</dbReference>
<dbReference type="OrthoDB" id="5906864at2759"/>
<comment type="caution">
    <text evidence="2">The sequence shown here is derived from an EMBL/GenBank/DDBJ whole genome shotgun (WGS) entry which is preliminary data.</text>
</comment>
<reference evidence="2 3" key="1">
    <citation type="submission" date="2020-08" db="EMBL/GenBank/DDBJ databases">
        <authorList>
            <person name="Koutsovoulos G."/>
            <person name="Danchin GJ E."/>
        </authorList>
    </citation>
    <scope>NUCLEOTIDE SEQUENCE [LARGE SCALE GENOMIC DNA]</scope>
</reference>
<sequence length="114" mass="13737">MFYSLPTETKLDVFKFLNYKQLYSIKQTNVYFYEFINKYEGELARDEFFKIIIDYINPFIDVPQRLIKPKAGNFKFSLNDEEIEEKWKNGFENPIGLYFPGQNSNKNVLYLFRG</sequence>
<dbReference type="PROSITE" id="PS50181">
    <property type="entry name" value="FBOX"/>
    <property type="match status" value="1"/>
</dbReference>
<dbReference type="CDD" id="cd09917">
    <property type="entry name" value="F-box_SF"/>
    <property type="match status" value="1"/>
</dbReference>
<name>A0A6V7VZH9_MELEN</name>
<proteinExistence type="predicted"/>
<evidence type="ECO:0000313" key="2">
    <source>
        <dbReference type="EMBL" id="CAD2180300.1"/>
    </source>
</evidence>
<organism evidence="2 3">
    <name type="scientific">Meloidogyne enterolobii</name>
    <name type="common">Root-knot nematode worm</name>
    <name type="synonym">Meloidogyne mayaguensis</name>
    <dbReference type="NCBI Taxonomy" id="390850"/>
    <lineage>
        <taxon>Eukaryota</taxon>
        <taxon>Metazoa</taxon>
        <taxon>Ecdysozoa</taxon>
        <taxon>Nematoda</taxon>
        <taxon>Chromadorea</taxon>
        <taxon>Rhabditida</taxon>
        <taxon>Tylenchina</taxon>
        <taxon>Tylenchomorpha</taxon>
        <taxon>Tylenchoidea</taxon>
        <taxon>Meloidogynidae</taxon>
        <taxon>Meloidogyninae</taxon>
        <taxon>Meloidogyne</taxon>
    </lineage>
</organism>
<dbReference type="EMBL" id="CAJEWN010000367">
    <property type="protein sequence ID" value="CAD2180300.1"/>
    <property type="molecule type" value="Genomic_DNA"/>
</dbReference>
<dbReference type="Proteomes" id="UP000580250">
    <property type="component" value="Unassembled WGS sequence"/>
</dbReference>
<dbReference type="AlphaFoldDB" id="A0A6V7VZH9"/>
<gene>
    <name evidence="2" type="ORF">MENT_LOCUS32368</name>
</gene>
<dbReference type="InterPro" id="IPR001810">
    <property type="entry name" value="F-box_dom"/>
</dbReference>
<evidence type="ECO:0000259" key="1">
    <source>
        <dbReference type="PROSITE" id="PS50181"/>
    </source>
</evidence>
<feature type="domain" description="F-box" evidence="1">
    <location>
        <begin position="1"/>
        <end position="52"/>
    </location>
</feature>
<protein>
    <recommendedName>
        <fullName evidence="1">F-box domain-containing protein</fullName>
    </recommendedName>
</protein>
<dbReference type="InterPro" id="IPR036047">
    <property type="entry name" value="F-box-like_dom_sf"/>
</dbReference>
<accession>A0A6V7VZH9</accession>